<dbReference type="InterPro" id="IPR038729">
    <property type="entry name" value="Rad50/SbcC_AAA"/>
</dbReference>
<dbReference type="InterPro" id="IPR017599">
    <property type="entry name" value="DNA_S_DndD"/>
</dbReference>
<dbReference type="Gene3D" id="3.40.50.300">
    <property type="entry name" value="P-loop containing nucleotide triphosphate hydrolases"/>
    <property type="match status" value="2"/>
</dbReference>
<dbReference type="GO" id="GO:0006302">
    <property type="term" value="P:double-strand break repair"/>
    <property type="evidence" value="ECO:0007669"/>
    <property type="project" value="InterPro"/>
</dbReference>
<evidence type="ECO:0000256" key="1">
    <source>
        <dbReference type="SAM" id="Coils"/>
    </source>
</evidence>
<dbReference type="NCBIfam" id="TIGR03185">
    <property type="entry name" value="DNA_S_dndD"/>
    <property type="match status" value="1"/>
</dbReference>
<evidence type="ECO:0000259" key="2">
    <source>
        <dbReference type="Pfam" id="PF13476"/>
    </source>
</evidence>
<protein>
    <submittedName>
        <fullName evidence="3">DNA sulfur modification protein DndD</fullName>
    </submittedName>
</protein>
<reference evidence="3 4" key="1">
    <citation type="submission" date="2016-11" db="EMBL/GenBank/DDBJ databases">
        <authorList>
            <person name="Varghese N."/>
            <person name="Submissions S."/>
        </authorList>
    </citation>
    <scope>NUCLEOTIDE SEQUENCE [LARGE SCALE GENOMIC DNA]</scope>
    <source>
        <strain evidence="3 4">DSM 17919</strain>
    </source>
</reference>
<dbReference type="SUPFAM" id="SSF52540">
    <property type="entry name" value="P-loop containing nucleoside triphosphate hydrolases"/>
    <property type="match status" value="1"/>
</dbReference>
<dbReference type="GO" id="GO:0016887">
    <property type="term" value="F:ATP hydrolysis activity"/>
    <property type="evidence" value="ECO:0007669"/>
    <property type="project" value="InterPro"/>
</dbReference>
<dbReference type="Pfam" id="PF13476">
    <property type="entry name" value="AAA_23"/>
    <property type="match status" value="1"/>
</dbReference>
<evidence type="ECO:0000313" key="4">
    <source>
        <dbReference type="Proteomes" id="UP000184001"/>
    </source>
</evidence>
<name>A0A8G2C7Y9_9BACT</name>
<evidence type="ECO:0000313" key="3">
    <source>
        <dbReference type="EMBL" id="SHI72725.1"/>
    </source>
</evidence>
<feature type="domain" description="Rad50/SbcC-type AAA" evidence="2">
    <location>
        <begin position="5"/>
        <end position="258"/>
    </location>
</feature>
<feature type="coiled-coil region" evidence="1">
    <location>
        <begin position="212"/>
        <end position="239"/>
    </location>
</feature>
<dbReference type="PANTHER" id="PTHR32114">
    <property type="entry name" value="ABC TRANSPORTER ABCH.3"/>
    <property type="match status" value="1"/>
</dbReference>
<proteinExistence type="predicted"/>
<accession>A0A8G2C7Y9</accession>
<keyword evidence="1" id="KW-0175">Coiled coil</keyword>
<dbReference type="EMBL" id="FQZR01000002">
    <property type="protein sequence ID" value="SHI72725.1"/>
    <property type="molecule type" value="Genomic_DNA"/>
</dbReference>
<gene>
    <name evidence="3" type="ORF">SAMN05660830_00790</name>
</gene>
<organism evidence="3 4">
    <name type="scientific">Halodesulfovibrio aestuarii</name>
    <dbReference type="NCBI Taxonomy" id="126333"/>
    <lineage>
        <taxon>Bacteria</taxon>
        <taxon>Pseudomonadati</taxon>
        <taxon>Thermodesulfobacteriota</taxon>
        <taxon>Desulfovibrionia</taxon>
        <taxon>Desulfovibrionales</taxon>
        <taxon>Desulfovibrionaceae</taxon>
        <taxon>Halodesulfovibrio</taxon>
    </lineage>
</organism>
<dbReference type="RefSeq" id="WP_020001916.1">
    <property type="nucleotide sequence ID" value="NZ_CP192219.1"/>
</dbReference>
<feature type="coiled-coil region" evidence="1">
    <location>
        <begin position="400"/>
        <end position="471"/>
    </location>
</feature>
<sequence length="659" mass="74230">MFLKKITLDNYGLYRGQVTFNLSPETAPEDQPIVLFGGQNGAGKTTLFDAIRLAFYGKTAIGSRLTDNEYKTFLASKIHRSTSAVLHANYAAISIEFQHVILGERSEYKICRSWESSESEKITEKLSIWKDGETLTGVNQDYWAGFIEEVIPERLSSLFFFDGEKIKSIADDTNGNAAMAESIRTLLGLDIVEKLKSDLAIYRTKQAKQQSNSDYASQINSLELEVEELDANLLALKEELASNKTGIDGIQNTINKVEGKLRNEGSVFANQRDTFIERRAQIETSIEEQSKIIHHQCETMFPFSLCPTLCDKLTKQLAAEDEGTKARVVVNELNGILSEIQSKLSSDANLADKISKGINNRLNKYNAALDFTSLLKLSPKEALTILGWIEHSANSSKPSVNSARDERENLTLQLRKVEQDIQKAPESTVLEPIIEELNSHNQRLGELQQQRVELEEKLRKNENILADAQRRLHKATIAEVSDKACGKRIELTTRIDDALEEYAAKLTQKKIEGLRITVTKCFNRLSRKGNLIKDIQIDPDNFSVTLFDRYGHMLPKEELSAGEKQLFAVALLWGLSITSGRPLPVIIDTPLGRLDNAHRKTLIHNYFPKAAAQVIILSTDTEIDEQWHAELKPYVSKSFMLAHDTVENCTSVKEEYFWS</sequence>
<comment type="caution">
    <text evidence="3">The sequence shown here is derived from an EMBL/GenBank/DDBJ whole genome shotgun (WGS) entry which is preliminary data.</text>
</comment>
<dbReference type="AlphaFoldDB" id="A0A8G2C7Y9"/>
<dbReference type="InterPro" id="IPR027417">
    <property type="entry name" value="P-loop_NTPase"/>
</dbReference>
<dbReference type="PANTHER" id="PTHR32114:SF2">
    <property type="entry name" value="ABC TRANSPORTER ABCH.3"/>
    <property type="match status" value="1"/>
</dbReference>
<dbReference type="Proteomes" id="UP000184001">
    <property type="component" value="Unassembled WGS sequence"/>
</dbReference>